<dbReference type="PANTHER" id="PTHR45790">
    <property type="entry name" value="SIROHEME SYNTHASE-RELATED"/>
    <property type="match status" value="1"/>
</dbReference>
<dbReference type="GO" id="GO:0009236">
    <property type="term" value="P:cobalamin biosynthetic process"/>
    <property type="evidence" value="ECO:0007669"/>
    <property type="project" value="UniProtKB-UniPathway"/>
</dbReference>
<comment type="pathway">
    <text evidence="1">Cofactor biosynthesis; adenosylcobalamin biosynthesis.</text>
</comment>
<dbReference type="InterPro" id="IPR000878">
    <property type="entry name" value="4pyrrol_Mease"/>
</dbReference>
<dbReference type="InterPro" id="IPR014776">
    <property type="entry name" value="4pyrrole_Mease_sub2"/>
</dbReference>
<evidence type="ECO:0000256" key="5">
    <source>
        <dbReference type="ARBA" id="ARBA00022679"/>
    </source>
</evidence>
<evidence type="ECO:0000256" key="6">
    <source>
        <dbReference type="ARBA" id="ARBA00022691"/>
    </source>
</evidence>
<dbReference type="OrthoDB" id="9815856at2"/>
<keyword evidence="10" id="KW-1185">Reference proteome</keyword>
<dbReference type="RefSeq" id="WP_093665283.1">
    <property type="nucleotide sequence ID" value="NZ_FOCF01000003.1"/>
</dbReference>
<keyword evidence="4 7" id="KW-0489">Methyltransferase</keyword>
<keyword evidence="3" id="KW-0169">Cobalamin biosynthesis</keyword>
<sequence length="261" mass="26934">MTVHFIGAGPGAADLLTLRGRDLIAASPVCLYAGSLVPAALLDHCPPGARIVNTAPLSLDQIIAEIAAAHASGLDVARLHSGDLSIWSAMGEQLRRLRAMNIPFDVTPGVPAFAAAAAVLEVELTLPGLAQSVVLTRTSGRASAMPPAETLAAFAATGATLAIHLSIHRLAEIAAELSATHGPDCPVAIVWRASWPDQRIVRATLSTIAEAASGGPERTALILVGPVLAADDFADSSLYAPSYDRRFRPQSAASRFAGDDA</sequence>
<feature type="domain" description="Tetrapyrrole methylase" evidence="8">
    <location>
        <begin position="2"/>
        <end position="208"/>
    </location>
</feature>
<protein>
    <submittedName>
        <fullName evidence="9">Precorrin-4 C11-methyltransferase</fullName>
    </submittedName>
</protein>
<evidence type="ECO:0000256" key="7">
    <source>
        <dbReference type="RuleBase" id="RU003960"/>
    </source>
</evidence>
<dbReference type="Gene3D" id="3.40.1010.10">
    <property type="entry name" value="Cobalt-precorrin-4 Transmethylase, Domain 1"/>
    <property type="match status" value="1"/>
</dbReference>
<evidence type="ECO:0000256" key="4">
    <source>
        <dbReference type="ARBA" id="ARBA00022603"/>
    </source>
</evidence>
<dbReference type="STRING" id="1166340.SAMN05192583_1735"/>
<dbReference type="Proteomes" id="UP000199206">
    <property type="component" value="Unassembled WGS sequence"/>
</dbReference>
<evidence type="ECO:0000313" key="10">
    <source>
        <dbReference type="Proteomes" id="UP000199206"/>
    </source>
</evidence>
<dbReference type="PROSITE" id="PS00840">
    <property type="entry name" value="SUMT_2"/>
    <property type="match status" value="1"/>
</dbReference>
<evidence type="ECO:0000313" key="9">
    <source>
        <dbReference type="EMBL" id="SEM97945.1"/>
    </source>
</evidence>
<dbReference type="InterPro" id="IPR014777">
    <property type="entry name" value="4pyrrole_Mease_sub1"/>
</dbReference>
<name>A0A1H8CSC9_9SPHN</name>
<dbReference type="Gene3D" id="3.30.950.10">
    <property type="entry name" value="Methyltransferase, Cobalt-precorrin-4 Transmethylase, Domain 2"/>
    <property type="match status" value="1"/>
</dbReference>
<dbReference type="InterPro" id="IPR006362">
    <property type="entry name" value="Cbl_synth_CobM/CibF"/>
</dbReference>
<gene>
    <name evidence="9" type="ORF">SAMN05192583_1735</name>
</gene>
<dbReference type="CDD" id="cd11641">
    <property type="entry name" value="Precorrin-4_C11-MT"/>
    <property type="match status" value="1"/>
</dbReference>
<evidence type="ECO:0000259" key="8">
    <source>
        <dbReference type="Pfam" id="PF00590"/>
    </source>
</evidence>
<evidence type="ECO:0000256" key="3">
    <source>
        <dbReference type="ARBA" id="ARBA00022573"/>
    </source>
</evidence>
<reference evidence="10" key="1">
    <citation type="submission" date="2016-10" db="EMBL/GenBank/DDBJ databases">
        <authorList>
            <person name="Varghese N."/>
            <person name="Submissions S."/>
        </authorList>
    </citation>
    <scope>NUCLEOTIDE SEQUENCE [LARGE SCALE GENOMIC DNA]</scope>
    <source>
        <strain evidence="10">S6-262</strain>
    </source>
</reference>
<comment type="similarity">
    <text evidence="2 7">Belongs to the precorrin methyltransferase family.</text>
</comment>
<dbReference type="Pfam" id="PF00590">
    <property type="entry name" value="TP_methylase"/>
    <property type="match status" value="1"/>
</dbReference>
<dbReference type="GO" id="GO:0032259">
    <property type="term" value="P:methylation"/>
    <property type="evidence" value="ECO:0007669"/>
    <property type="project" value="UniProtKB-KW"/>
</dbReference>
<dbReference type="InterPro" id="IPR035996">
    <property type="entry name" value="4pyrrol_Methylase_sf"/>
</dbReference>
<dbReference type="UniPathway" id="UPA00148"/>
<dbReference type="NCBIfam" id="TIGR01465">
    <property type="entry name" value="cobM_cbiF"/>
    <property type="match status" value="1"/>
</dbReference>
<proteinExistence type="inferred from homology"/>
<evidence type="ECO:0000256" key="1">
    <source>
        <dbReference type="ARBA" id="ARBA00004953"/>
    </source>
</evidence>
<evidence type="ECO:0000256" key="2">
    <source>
        <dbReference type="ARBA" id="ARBA00005879"/>
    </source>
</evidence>
<accession>A0A1H8CSC9</accession>
<dbReference type="EMBL" id="FOCF01000003">
    <property type="protein sequence ID" value="SEM97945.1"/>
    <property type="molecule type" value="Genomic_DNA"/>
</dbReference>
<dbReference type="PROSITE" id="PS00839">
    <property type="entry name" value="SUMT_1"/>
    <property type="match status" value="1"/>
</dbReference>
<dbReference type="GO" id="GO:0046026">
    <property type="term" value="F:precorrin-4 C11-methyltransferase activity"/>
    <property type="evidence" value="ECO:0007669"/>
    <property type="project" value="InterPro"/>
</dbReference>
<dbReference type="SUPFAM" id="SSF53790">
    <property type="entry name" value="Tetrapyrrole methylase"/>
    <property type="match status" value="1"/>
</dbReference>
<organism evidence="9 10">
    <name type="scientific">Sphingomonas gellani</name>
    <dbReference type="NCBI Taxonomy" id="1166340"/>
    <lineage>
        <taxon>Bacteria</taxon>
        <taxon>Pseudomonadati</taxon>
        <taxon>Pseudomonadota</taxon>
        <taxon>Alphaproteobacteria</taxon>
        <taxon>Sphingomonadales</taxon>
        <taxon>Sphingomonadaceae</taxon>
        <taxon>Sphingomonas</taxon>
    </lineage>
</organism>
<keyword evidence="5 7" id="KW-0808">Transferase</keyword>
<dbReference type="AlphaFoldDB" id="A0A1H8CSC9"/>
<dbReference type="InterPro" id="IPR050161">
    <property type="entry name" value="Siro_Cobalamin_biosynth"/>
</dbReference>
<keyword evidence="6" id="KW-0949">S-adenosyl-L-methionine</keyword>
<dbReference type="InterPro" id="IPR003043">
    <property type="entry name" value="Uropor_MeTrfase_CS"/>
</dbReference>
<dbReference type="PANTHER" id="PTHR45790:SF4">
    <property type="entry name" value="COBALT-PRECORRIN-4 C(11)-METHYLTRANSFERASE"/>
    <property type="match status" value="1"/>
</dbReference>